<dbReference type="InterPro" id="IPR023346">
    <property type="entry name" value="Lysozyme-like_dom_sf"/>
</dbReference>
<accession>A0ABQ0GJJ3</accession>
<dbReference type="InterPro" id="IPR002196">
    <property type="entry name" value="Glyco_hydro_24"/>
</dbReference>
<proteinExistence type="inferred from homology"/>
<feature type="chain" id="PRO_5046261618" evidence="7">
    <location>
        <begin position="19"/>
        <end position="269"/>
    </location>
</feature>
<dbReference type="InterPro" id="IPR023347">
    <property type="entry name" value="Lysozyme_dom_sf"/>
</dbReference>
<organism evidence="8 9">
    <name type="scientific">Madurella fahalii</name>
    <dbReference type="NCBI Taxonomy" id="1157608"/>
    <lineage>
        <taxon>Eukaryota</taxon>
        <taxon>Fungi</taxon>
        <taxon>Dikarya</taxon>
        <taxon>Ascomycota</taxon>
        <taxon>Pezizomycotina</taxon>
        <taxon>Sordariomycetes</taxon>
        <taxon>Sordariomycetidae</taxon>
        <taxon>Sordariales</taxon>
        <taxon>Sordariales incertae sedis</taxon>
        <taxon>Madurella</taxon>
    </lineage>
</organism>
<evidence type="ECO:0000256" key="7">
    <source>
        <dbReference type="SAM" id="SignalP"/>
    </source>
</evidence>
<dbReference type="InterPro" id="IPR033907">
    <property type="entry name" value="Endolysin_autolysin"/>
</dbReference>
<keyword evidence="4" id="KW-0378">Hydrolase</keyword>
<dbReference type="EMBL" id="BAAFSV010000004">
    <property type="protein sequence ID" value="GAB1317715.1"/>
    <property type="molecule type" value="Genomic_DNA"/>
</dbReference>
<dbReference type="Gene3D" id="1.10.530.40">
    <property type="match status" value="1"/>
</dbReference>
<dbReference type="InterPro" id="IPR051018">
    <property type="entry name" value="Bacteriophage_GH24"/>
</dbReference>
<dbReference type="HAMAP" id="MF_04110">
    <property type="entry name" value="ENDOLYSIN_T4"/>
    <property type="match status" value="1"/>
</dbReference>
<keyword evidence="9" id="KW-1185">Reference proteome</keyword>
<keyword evidence="7" id="KW-0732">Signal</keyword>
<dbReference type="Gene3D" id="2.30.30.40">
    <property type="entry name" value="SH3 Domains"/>
    <property type="match status" value="1"/>
</dbReference>
<dbReference type="InterPro" id="IPR034690">
    <property type="entry name" value="Endolysin_T4_type"/>
</dbReference>
<dbReference type="Pfam" id="PF00959">
    <property type="entry name" value="Phage_lysozyme"/>
    <property type="match status" value="1"/>
</dbReference>
<comment type="caution">
    <text evidence="8">The sequence shown here is derived from an EMBL/GenBank/DDBJ whole genome shotgun (WGS) entry which is preliminary data.</text>
</comment>
<keyword evidence="5" id="KW-1035">Host cytoplasm</keyword>
<comment type="catalytic activity">
    <reaction evidence="1">
        <text>Hydrolysis of (1-&gt;4)-beta-linkages between N-acetylmuramic acid and N-acetyl-D-glucosamine residues in a peptidoglycan and between N-acetyl-D-glucosamine residues in chitodextrins.</text>
        <dbReference type="EC" id="3.2.1.17"/>
    </reaction>
</comment>
<dbReference type="GeneID" id="98178668"/>
<evidence type="ECO:0000256" key="1">
    <source>
        <dbReference type="ARBA" id="ARBA00000632"/>
    </source>
</evidence>
<name>A0ABQ0GJJ3_9PEZI</name>
<evidence type="ECO:0000256" key="2">
    <source>
        <dbReference type="ARBA" id="ARBA00022529"/>
    </source>
</evidence>
<evidence type="ECO:0000313" key="8">
    <source>
        <dbReference type="EMBL" id="GAB1317715.1"/>
    </source>
</evidence>
<sequence length="269" mass="28354">MQLTALIVLATALVPALAYPITGSTINCRSGPGTSYAVKKTYKKGADVKISCQTAGTSVNGNNIWDKTQDGCYVADYYVKTGTNGYVTKKCSGGGGGGGSSKCTAPKSNQATVDLIAEFEGFRANVYTDATGHPTVGYGHLCKNKGCSEVKYKIPLSKANGKKLLADDMKRFEKCITSLAGSKMKLNLNQYGALVSWSFNVGCGAAGSSTLIKRLNKGENPNTVLSQELPKWVHGNGKVLPGLVRRRKAEIALAKKATSAKALPAKCTK</sequence>
<evidence type="ECO:0000256" key="5">
    <source>
        <dbReference type="ARBA" id="ARBA00023200"/>
    </source>
</evidence>
<evidence type="ECO:0000313" key="9">
    <source>
        <dbReference type="Proteomes" id="UP001628179"/>
    </source>
</evidence>
<feature type="signal peptide" evidence="7">
    <location>
        <begin position="1"/>
        <end position="18"/>
    </location>
</feature>
<dbReference type="SUPFAM" id="SSF53955">
    <property type="entry name" value="Lysozyme-like"/>
    <property type="match status" value="1"/>
</dbReference>
<dbReference type="CDD" id="cd00737">
    <property type="entry name" value="lyz_endolysin_autolysin"/>
    <property type="match status" value="1"/>
</dbReference>
<gene>
    <name evidence="8" type="ORF">MFIFM68171_07925</name>
</gene>
<protein>
    <submittedName>
        <fullName evidence="8">Lysozyme</fullName>
    </submittedName>
</protein>
<dbReference type="PANTHER" id="PTHR38107:SF3">
    <property type="entry name" value="LYSOZYME RRRD-RELATED"/>
    <property type="match status" value="1"/>
</dbReference>
<dbReference type="PANTHER" id="PTHR38107">
    <property type="match status" value="1"/>
</dbReference>
<evidence type="ECO:0000256" key="6">
    <source>
        <dbReference type="ARBA" id="ARBA00023295"/>
    </source>
</evidence>
<evidence type="ECO:0000256" key="4">
    <source>
        <dbReference type="ARBA" id="ARBA00022801"/>
    </source>
</evidence>
<keyword evidence="3" id="KW-0081">Bacteriolytic enzyme</keyword>
<keyword evidence="6" id="KW-0326">Glycosidase</keyword>
<dbReference type="RefSeq" id="XP_070919446.1">
    <property type="nucleotide sequence ID" value="XM_071063345.1"/>
</dbReference>
<keyword evidence="2" id="KW-0929">Antimicrobial</keyword>
<reference evidence="8 9" key="1">
    <citation type="submission" date="2024-09" db="EMBL/GenBank/DDBJ databases">
        <title>Itraconazole resistance in Madurella fahalii resulting from another homologue of gene encoding cytochrome P450 14-alpha sterol demethylase (CYP51).</title>
        <authorList>
            <person name="Yoshioka I."/>
            <person name="Fahal A.H."/>
            <person name="Kaneko S."/>
            <person name="Yaguchi T."/>
        </authorList>
    </citation>
    <scope>NUCLEOTIDE SEQUENCE [LARGE SCALE GENOMIC DNA]</scope>
    <source>
        <strain evidence="8 9">IFM 68171</strain>
    </source>
</reference>
<evidence type="ECO:0000256" key="3">
    <source>
        <dbReference type="ARBA" id="ARBA00022638"/>
    </source>
</evidence>
<dbReference type="Proteomes" id="UP001628179">
    <property type="component" value="Unassembled WGS sequence"/>
</dbReference>